<comment type="similarity">
    <text evidence="4">Belongs to the TonB-dependent receptor family.</text>
</comment>
<protein>
    <submittedName>
        <fullName evidence="8">TonB-dependent receptor</fullName>
    </submittedName>
</protein>
<evidence type="ECO:0000256" key="1">
    <source>
        <dbReference type="ARBA" id="ARBA00004442"/>
    </source>
</evidence>
<evidence type="ECO:0000313" key="9">
    <source>
        <dbReference type="Proteomes" id="UP000652681"/>
    </source>
</evidence>
<dbReference type="InterPro" id="IPR012910">
    <property type="entry name" value="Plug_dom"/>
</dbReference>
<dbReference type="PANTHER" id="PTHR40980:SF4">
    <property type="entry name" value="TONB-DEPENDENT RECEPTOR-LIKE BETA-BARREL DOMAIN-CONTAINING PROTEIN"/>
    <property type="match status" value="1"/>
</dbReference>
<dbReference type="EMBL" id="JACVEL010000004">
    <property type="protein sequence ID" value="MBC9812295.1"/>
    <property type="molecule type" value="Genomic_DNA"/>
</dbReference>
<dbReference type="Pfam" id="PF07715">
    <property type="entry name" value="Plug"/>
    <property type="match status" value="1"/>
</dbReference>
<organism evidence="8 9">
    <name type="scientific">Taishania pollutisoli</name>
    <dbReference type="NCBI Taxonomy" id="2766479"/>
    <lineage>
        <taxon>Bacteria</taxon>
        <taxon>Pseudomonadati</taxon>
        <taxon>Bacteroidota</taxon>
        <taxon>Flavobacteriia</taxon>
        <taxon>Flavobacteriales</taxon>
        <taxon>Crocinitomicaceae</taxon>
        <taxon>Taishania</taxon>
    </lineage>
</organism>
<dbReference type="RefSeq" id="WP_216713925.1">
    <property type="nucleotide sequence ID" value="NZ_JACVEL010000004.1"/>
</dbReference>
<evidence type="ECO:0000259" key="6">
    <source>
        <dbReference type="Pfam" id="PF00593"/>
    </source>
</evidence>
<feature type="signal peptide" evidence="5">
    <location>
        <begin position="1"/>
        <end position="21"/>
    </location>
</feature>
<keyword evidence="3" id="KW-0998">Cell outer membrane</keyword>
<dbReference type="SUPFAM" id="SSF56935">
    <property type="entry name" value="Porins"/>
    <property type="match status" value="1"/>
</dbReference>
<dbReference type="AlphaFoldDB" id="A0A8J6U268"/>
<keyword evidence="5" id="KW-0732">Signal</keyword>
<keyword evidence="4" id="KW-0798">TonB box</keyword>
<evidence type="ECO:0000313" key="8">
    <source>
        <dbReference type="EMBL" id="MBC9812295.1"/>
    </source>
</evidence>
<dbReference type="Gene3D" id="2.40.170.20">
    <property type="entry name" value="TonB-dependent receptor, beta-barrel domain"/>
    <property type="match status" value="1"/>
</dbReference>
<feature type="domain" description="TonB-dependent receptor plug" evidence="7">
    <location>
        <begin position="130"/>
        <end position="230"/>
    </location>
</feature>
<reference evidence="8" key="1">
    <citation type="submission" date="2020-09" db="EMBL/GenBank/DDBJ databases">
        <title>Taishania pollutisoli gen. nov., sp. nov., Isolated from Tetrabromobisphenol A-Contaminated Soil.</title>
        <authorList>
            <person name="Chen Q."/>
        </authorList>
    </citation>
    <scope>NUCLEOTIDE SEQUENCE</scope>
    <source>
        <strain evidence="8">CZZ-1</strain>
    </source>
</reference>
<dbReference type="Pfam" id="PF13715">
    <property type="entry name" value="CarbopepD_reg_2"/>
    <property type="match status" value="1"/>
</dbReference>
<keyword evidence="8" id="KW-0675">Receptor</keyword>
<comment type="caution">
    <text evidence="8">The sequence shown here is derived from an EMBL/GenBank/DDBJ whole genome shotgun (WGS) entry which is preliminary data.</text>
</comment>
<dbReference type="InterPro" id="IPR037066">
    <property type="entry name" value="Plug_dom_sf"/>
</dbReference>
<evidence type="ECO:0000256" key="3">
    <source>
        <dbReference type="ARBA" id="ARBA00023237"/>
    </source>
</evidence>
<evidence type="ECO:0000256" key="2">
    <source>
        <dbReference type="ARBA" id="ARBA00023136"/>
    </source>
</evidence>
<feature type="domain" description="TonB-dependent receptor-like beta-barrel" evidence="6">
    <location>
        <begin position="426"/>
        <end position="928"/>
    </location>
</feature>
<keyword evidence="2 4" id="KW-0472">Membrane</keyword>
<dbReference type="InterPro" id="IPR008969">
    <property type="entry name" value="CarboxyPept-like_regulatory"/>
</dbReference>
<dbReference type="Gene3D" id="2.60.40.1120">
    <property type="entry name" value="Carboxypeptidase-like, regulatory domain"/>
    <property type="match status" value="1"/>
</dbReference>
<dbReference type="PANTHER" id="PTHR40980">
    <property type="entry name" value="PLUG DOMAIN-CONTAINING PROTEIN"/>
    <property type="match status" value="1"/>
</dbReference>
<sequence>MKFNFILSVSFILTATTAAFSQNGTIRGSVIEAASGEAASGVRIIVSGTSTGCVSDLDGKYELALNPGKHELIFSSFLYDTLKMGDVEVKSGEVSVLPVIKMGEAVTQVEEVTISATRRVDTDVAVLVLKQKAPNAIDGISAASFRKIGDSDAAGAMTRVPGVSVSNGKYVFIRGIGDRYNKTVLNGMDIPGLDPDKNTLQMDIFPTSIIENMIVNKSFIADLPADFAGGVIDISLKNFPDNKQGNVSISMGYNPNYHFNKNYLTQSRGKTDFLGFDDGLRTIPAENNIPFYAKIIGNPDGPDATRYKEVLSKFNANMGAIQQMSMMDFGLGFSFGDQKKLAKSAVGYNFMLSYSNSTEFFKDAEYGRYGLSANSSVYEMNMREFQKGSFGVNNVMLSAMAGVGIKTLKSKYTFNILHLQNGESKSGIFDYEGNDQGSVFSAYQHNLEYSQRGMTNAQLIGKHEIGKNSRWETEWKLSPTYSTIEDPDVRFTRYRTQTAGVSIGTESGFPERIWRELQEINLAGKADATWKFNAFGSKGELKFGGGHTYKERDFNIRTFMVNVRNIHLTGNPDELFAPENLWPYNGDISKGTTVEPTFLPNNPNQFTSNVNNTSGFVSAQISPFKRLKTVIGLRAENYVQRYTGRDQMGYNILNNDIVLNDLGLFPSLNLVFAATEKQNIRFAYGKTIARPSFKEMSYAEIVDPLTGRTFIGGLFKDEDNGTGTVYWDGNLRSTDIHNFDLRWEIFPSLDQTISVSAFYKKFFNPIEIVQYSSQAGSFQPRNVGDGQVLGGELEIRLGLGFISEKVKDFSFISNVTVTESRIQFSETEKQSRVANAREGETIKNYRKMAGQAPYVVNAGFSYNGGENGFWKGFEVGVFYNVQGSTLIYVGMVDRPDVYTVPFHSLNFNANKKFGKNNNWSVGLKISNLLNDKKEEVFKSYNAQDQYFSRLTLGTTTSLKVGYNF</sequence>
<evidence type="ECO:0000256" key="4">
    <source>
        <dbReference type="RuleBase" id="RU003357"/>
    </source>
</evidence>
<dbReference type="Pfam" id="PF00593">
    <property type="entry name" value="TonB_dep_Rec_b-barrel"/>
    <property type="match status" value="1"/>
</dbReference>
<name>A0A8J6U268_9FLAO</name>
<dbReference type="Proteomes" id="UP000652681">
    <property type="component" value="Unassembled WGS sequence"/>
</dbReference>
<accession>A0A8J6U268</accession>
<feature type="chain" id="PRO_5035212470" evidence="5">
    <location>
        <begin position="22"/>
        <end position="964"/>
    </location>
</feature>
<proteinExistence type="inferred from homology"/>
<dbReference type="Gene3D" id="2.170.130.10">
    <property type="entry name" value="TonB-dependent receptor, plug domain"/>
    <property type="match status" value="1"/>
</dbReference>
<dbReference type="InterPro" id="IPR036942">
    <property type="entry name" value="Beta-barrel_TonB_sf"/>
</dbReference>
<comment type="subcellular location">
    <subcellularLocation>
        <location evidence="1 4">Cell outer membrane</location>
    </subcellularLocation>
</comment>
<evidence type="ECO:0000256" key="5">
    <source>
        <dbReference type="SAM" id="SignalP"/>
    </source>
</evidence>
<dbReference type="GO" id="GO:0009279">
    <property type="term" value="C:cell outer membrane"/>
    <property type="evidence" value="ECO:0007669"/>
    <property type="project" value="UniProtKB-SubCell"/>
</dbReference>
<evidence type="ECO:0000259" key="7">
    <source>
        <dbReference type="Pfam" id="PF07715"/>
    </source>
</evidence>
<keyword evidence="9" id="KW-1185">Reference proteome</keyword>
<gene>
    <name evidence="8" type="ORF">H9Y05_07350</name>
</gene>
<dbReference type="SUPFAM" id="SSF49464">
    <property type="entry name" value="Carboxypeptidase regulatory domain-like"/>
    <property type="match status" value="1"/>
</dbReference>
<dbReference type="InterPro" id="IPR000531">
    <property type="entry name" value="Beta-barrel_TonB"/>
</dbReference>